<dbReference type="Gene3D" id="3.40.50.80">
    <property type="entry name" value="Nucleotide-binding domain of ferredoxin-NADP reductase (FNR) module"/>
    <property type="match status" value="1"/>
</dbReference>
<feature type="domain" description="SIP-like Rossmann fold" evidence="1">
    <location>
        <begin position="23"/>
        <end position="147"/>
    </location>
</feature>
<dbReference type="InterPro" id="IPR039261">
    <property type="entry name" value="FNR_nucleotide-bd"/>
</dbReference>
<evidence type="ECO:0000313" key="2">
    <source>
        <dbReference type="EMBL" id="GGD34191.1"/>
    </source>
</evidence>
<dbReference type="RefSeq" id="WP_188711491.1">
    <property type="nucleotide sequence ID" value="NZ_BMHO01000001.1"/>
</dbReference>
<evidence type="ECO:0000259" key="1">
    <source>
        <dbReference type="Pfam" id="PF04954"/>
    </source>
</evidence>
<dbReference type="EMBL" id="BMHO01000001">
    <property type="protein sequence ID" value="GGD34191.1"/>
    <property type="molecule type" value="Genomic_DNA"/>
</dbReference>
<protein>
    <recommendedName>
        <fullName evidence="1">SIP-like Rossmann fold domain-containing protein</fullName>
    </recommendedName>
</protein>
<keyword evidence="3" id="KW-1185">Reference proteome</keyword>
<evidence type="ECO:0000313" key="3">
    <source>
        <dbReference type="Proteomes" id="UP000633205"/>
    </source>
</evidence>
<sequence length="156" mass="16738">MTSQQISIAHDDTRCRARRHARAQHLVVADETTLVDVELLLATLPLCASGRVFLEVPDASWIGRISAPPRMTVTWLDRSARRGAPGTSALCKRGVAITRAAIAYADEMLCDESASATHVTLLGGYLATADIVEHLTGEIGIDRSAITVRDALAAYV</sequence>
<comment type="caution">
    <text evidence="2">The sequence shown here is derived from an EMBL/GenBank/DDBJ whole genome shotgun (WGS) entry which is preliminary data.</text>
</comment>
<reference evidence="2" key="2">
    <citation type="submission" date="2020-09" db="EMBL/GenBank/DDBJ databases">
        <authorList>
            <person name="Sun Q."/>
            <person name="Zhou Y."/>
        </authorList>
    </citation>
    <scope>NUCLEOTIDE SEQUENCE</scope>
    <source>
        <strain evidence="2">CGMCC 1.15152</strain>
    </source>
</reference>
<organism evidence="2 3">
    <name type="scientific">Microbacterium faecale</name>
    <dbReference type="NCBI Taxonomy" id="1804630"/>
    <lineage>
        <taxon>Bacteria</taxon>
        <taxon>Bacillati</taxon>
        <taxon>Actinomycetota</taxon>
        <taxon>Actinomycetes</taxon>
        <taxon>Micrococcales</taxon>
        <taxon>Microbacteriaceae</taxon>
        <taxon>Microbacterium</taxon>
    </lineage>
</organism>
<name>A0A917DGQ9_9MICO</name>
<dbReference type="Proteomes" id="UP000633205">
    <property type="component" value="Unassembled WGS sequence"/>
</dbReference>
<gene>
    <name evidence="2" type="ORF">GCM10010915_13210</name>
</gene>
<proteinExistence type="predicted"/>
<dbReference type="AlphaFoldDB" id="A0A917DGQ9"/>
<dbReference type="InterPro" id="IPR007037">
    <property type="entry name" value="SIP_rossman_dom"/>
</dbReference>
<reference evidence="2" key="1">
    <citation type="journal article" date="2014" name="Int. J. Syst. Evol. Microbiol.">
        <title>Complete genome sequence of Corynebacterium casei LMG S-19264T (=DSM 44701T), isolated from a smear-ripened cheese.</title>
        <authorList>
            <consortium name="US DOE Joint Genome Institute (JGI-PGF)"/>
            <person name="Walter F."/>
            <person name="Albersmeier A."/>
            <person name="Kalinowski J."/>
            <person name="Ruckert C."/>
        </authorList>
    </citation>
    <scope>NUCLEOTIDE SEQUENCE</scope>
    <source>
        <strain evidence="2">CGMCC 1.15152</strain>
    </source>
</reference>
<dbReference type="Pfam" id="PF04954">
    <property type="entry name" value="SIP"/>
    <property type="match status" value="1"/>
</dbReference>
<accession>A0A917DGQ9</accession>